<dbReference type="InterPro" id="IPR000858">
    <property type="entry name" value="S_locus_glycoprot_dom"/>
</dbReference>
<dbReference type="GO" id="GO:0048544">
    <property type="term" value="P:recognition of pollen"/>
    <property type="evidence" value="ECO:0007669"/>
    <property type="project" value="InterPro"/>
</dbReference>
<keyword evidence="4" id="KW-0808">Transferase</keyword>
<dbReference type="InterPro" id="IPR036426">
    <property type="entry name" value="Bulb-type_lectin_dom_sf"/>
</dbReference>
<dbReference type="PANTHER" id="PTHR32444:SF183">
    <property type="entry name" value="APPLE DOMAIN-CONTAINING PROTEIN"/>
    <property type="match status" value="1"/>
</dbReference>
<keyword evidence="4" id="KW-0418">Kinase</keyword>
<evidence type="ECO:0000256" key="1">
    <source>
        <dbReference type="ARBA" id="ARBA00022729"/>
    </source>
</evidence>
<proteinExistence type="predicted"/>
<keyword evidence="2" id="KW-1015">Disulfide bond</keyword>
<dbReference type="OMA" id="REYPITH"/>
<feature type="domain" description="Bulb-type lectin" evidence="3">
    <location>
        <begin position="33"/>
        <end position="167"/>
    </location>
</feature>
<dbReference type="EMBL" id="LFYR01001212">
    <property type="protein sequence ID" value="KMZ63769.1"/>
    <property type="molecule type" value="Genomic_DNA"/>
</dbReference>
<accession>A0A0K9P456</accession>
<dbReference type="InterPro" id="IPR001480">
    <property type="entry name" value="Bulb-type_lectin_dom"/>
</dbReference>
<dbReference type="Gene3D" id="2.90.10.10">
    <property type="entry name" value="Bulb-type lectin domain"/>
    <property type="match status" value="1"/>
</dbReference>
<evidence type="ECO:0000313" key="4">
    <source>
        <dbReference type="EMBL" id="KMZ63769.1"/>
    </source>
</evidence>
<organism evidence="4 5">
    <name type="scientific">Zostera marina</name>
    <name type="common">Eelgrass</name>
    <dbReference type="NCBI Taxonomy" id="29655"/>
    <lineage>
        <taxon>Eukaryota</taxon>
        <taxon>Viridiplantae</taxon>
        <taxon>Streptophyta</taxon>
        <taxon>Embryophyta</taxon>
        <taxon>Tracheophyta</taxon>
        <taxon>Spermatophyta</taxon>
        <taxon>Magnoliopsida</taxon>
        <taxon>Liliopsida</taxon>
        <taxon>Zosteraceae</taxon>
        <taxon>Zostera</taxon>
    </lineage>
</organism>
<dbReference type="Proteomes" id="UP000036987">
    <property type="component" value="Unassembled WGS sequence"/>
</dbReference>
<dbReference type="AlphaFoldDB" id="A0A0K9P456"/>
<dbReference type="SUPFAM" id="SSF51110">
    <property type="entry name" value="alpha-D-mannose-specific plant lectins"/>
    <property type="match status" value="1"/>
</dbReference>
<evidence type="ECO:0000256" key="2">
    <source>
        <dbReference type="ARBA" id="ARBA00023157"/>
    </source>
</evidence>
<name>A0A0K9P456_ZOSMR</name>
<keyword evidence="4" id="KW-0675">Receptor</keyword>
<evidence type="ECO:0000259" key="3">
    <source>
        <dbReference type="PROSITE" id="PS50927"/>
    </source>
</evidence>
<dbReference type="PROSITE" id="PS50927">
    <property type="entry name" value="BULB_LECTIN"/>
    <property type="match status" value="1"/>
</dbReference>
<evidence type="ECO:0000313" key="5">
    <source>
        <dbReference type="Proteomes" id="UP000036987"/>
    </source>
</evidence>
<comment type="caution">
    <text evidence="4">The sequence shown here is derived from an EMBL/GenBank/DDBJ whole genome shotgun (WGS) entry which is preliminary data.</text>
</comment>
<protein>
    <submittedName>
        <fullName evidence="4">S-locus receptor kinase (SRK)</fullName>
    </submittedName>
</protein>
<reference evidence="5" key="1">
    <citation type="journal article" date="2016" name="Nature">
        <title>The genome of the seagrass Zostera marina reveals angiosperm adaptation to the sea.</title>
        <authorList>
            <person name="Olsen J.L."/>
            <person name="Rouze P."/>
            <person name="Verhelst B."/>
            <person name="Lin Y.-C."/>
            <person name="Bayer T."/>
            <person name="Collen J."/>
            <person name="Dattolo E."/>
            <person name="De Paoli E."/>
            <person name="Dittami S."/>
            <person name="Maumus F."/>
            <person name="Michel G."/>
            <person name="Kersting A."/>
            <person name="Lauritano C."/>
            <person name="Lohaus R."/>
            <person name="Toepel M."/>
            <person name="Tonon T."/>
            <person name="Vanneste K."/>
            <person name="Amirebrahimi M."/>
            <person name="Brakel J."/>
            <person name="Bostroem C."/>
            <person name="Chovatia M."/>
            <person name="Grimwood J."/>
            <person name="Jenkins J.W."/>
            <person name="Jueterbock A."/>
            <person name="Mraz A."/>
            <person name="Stam W.T."/>
            <person name="Tice H."/>
            <person name="Bornberg-Bauer E."/>
            <person name="Green P.J."/>
            <person name="Pearson G.A."/>
            <person name="Procaccini G."/>
            <person name="Duarte C.M."/>
            <person name="Schmutz J."/>
            <person name="Reusch T.B.H."/>
            <person name="Van de Peer Y."/>
        </authorList>
    </citation>
    <scope>NUCLEOTIDE SEQUENCE [LARGE SCALE GENOMIC DNA]</scope>
    <source>
        <strain evidence="5">cv. Finnish</strain>
    </source>
</reference>
<dbReference type="OrthoDB" id="786095at2759"/>
<dbReference type="Pfam" id="PF01453">
    <property type="entry name" value="B_lectin"/>
    <property type="match status" value="1"/>
</dbReference>
<gene>
    <name evidence="4" type="ORF">ZOSMA_39G00390</name>
</gene>
<dbReference type="GO" id="GO:0016301">
    <property type="term" value="F:kinase activity"/>
    <property type="evidence" value="ECO:0007669"/>
    <property type="project" value="UniProtKB-KW"/>
</dbReference>
<dbReference type="GO" id="GO:0051707">
    <property type="term" value="P:response to other organism"/>
    <property type="evidence" value="ECO:0007669"/>
    <property type="project" value="UniProtKB-ARBA"/>
</dbReference>
<dbReference type="PANTHER" id="PTHR32444">
    <property type="entry name" value="BULB-TYPE LECTIN DOMAIN-CONTAINING PROTEIN"/>
    <property type="match status" value="1"/>
</dbReference>
<dbReference type="CDD" id="cd00028">
    <property type="entry name" value="B_lectin"/>
    <property type="match status" value="1"/>
</dbReference>
<dbReference type="Pfam" id="PF00954">
    <property type="entry name" value="S_locus_glycop"/>
    <property type="match status" value="1"/>
</dbReference>
<sequence>MVHRKSMATYFSTTPFLVLILFISSSIIPTIRSKRIGAGDIIRDGQTFASENDIFVLGFFDPKSNTESNSLESKYLGIWYNFSTDMIVWVGNREYPITHSFGVLQLTVDGQLIISQNQSNTTTTTDDIVWSSNSRNSMVVNPVLTLLDSGNLIITNGTDDGGAIIWQSFDYPTDTLLPNMKLGFNKKTGLQRYMSAWKQLNDPSPSDFVLKMDTTGLHELYTASNSLKQRRYGSWNGEWFVGNPKMKTDNVLSTSFVDNEEEVFFSINVRTIDLYTKLSLFPNHTLSRKFKNNKNGSRWVSYATTIDACDNYNHLKELIL</sequence>
<dbReference type="SMART" id="SM00108">
    <property type="entry name" value="B_lectin"/>
    <property type="match status" value="1"/>
</dbReference>
<keyword evidence="1" id="KW-0732">Signal</keyword>
<keyword evidence="5" id="KW-1185">Reference proteome</keyword>